<keyword evidence="2" id="KW-1185">Reference proteome</keyword>
<name>A0A9P6A3J2_PLEER</name>
<dbReference type="EMBL" id="MU154538">
    <property type="protein sequence ID" value="KAF9498377.1"/>
    <property type="molecule type" value="Genomic_DNA"/>
</dbReference>
<evidence type="ECO:0000313" key="1">
    <source>
        <dbReference type="EMBL" id="KAF9498377.1"/>
    </source>
</evidence>
<evidence type="ECO:0000313" key="2">
    <source>
        <dbReference type="Proteomes" id="UP000807025"/>
    </source>
</evidence>
<gene>
    <name evidence="1" type="ORF">BDN71DRAFT_1466209</name>
</gene>
<reference evidence="1" key="1">
    <citation type="submission" date="2020-11" db="EMBL/GenBank/DDBJ databases">
        <authorList>
            <consortium name="DOE Joint Genome Institute"/>
            <person name="Ahrendt S."/>
            <person name="Riley R."/>
            <person name="Andreopoulos W."/>
            <person name="Labutti K."/>
            <person name="Pangilinan J."/>
            <person name="Ruiz-Duenas F.J."/>
            <person name="Barrasa J.M."/>
            <person name="Sanchez-Garcia M."/>
            <person name="Camarero S."/>
            <person name="Miyauchi S."/>
            <person name="Serrano A."/>
            <person name="Linde D."/>
            <person name="Babiker R."/>
            <person name="Drula E."/>
            <person name="Ayuso-Fernandez I."/>
            <person name="Pacheco R."/>
            <person name="Padilla G."/>
            <person name="Ferreira P."/>
            <person name="Barriuso J."/>
            <person name="Kellner H."/>
            <person name="Castanera R."/>
            <person name="Alfaro M."/>
            <person name="Ramirez L."/>
            <person name="Pisabarro A.G."/>
            <person name="Kuo A."/>
            <person name="Tritt A."/>
            <person name="Lipzen A."/>
            <person name="He G."/>
            <person name="Yan M."/>
            <person name="Ng V."/>
            <person name="Cullen D."/>
            <person name="Martin F."/>
            <person name="Rosso M.-N."/>
            <person name="Henrissat B."/>
            <person name="Hibbett D."/>
            <person name="Martinez A.T."/>
            <person name="Grigoriev I.V."/>
        </authorList>
    </citation>
    <scope>NUCLEOTIDE SEQUENCE</scope>
    <source>
        <strain evidence="1">ATCC 90797</strain>
    </source>
</reference>
<dbReference type="Gene3D" id="3.60.130.30">
    <property type="match status" value="1"/>
</dbReference>
<proteinExistence type="predicted"/>
<protein>
    <submittedName>
        <fullName evidence="1">Uncharacterized protein</fullName>
    </submittedName>
</protein>
<dbReference type="OrthoDB" id="3025143at2759"/>
<comment type="caution">
    <text evidence="1">The sequence shown here is derived from an EMBL/GenBank/DDBJ whole genome shotgun (WGS) entry which is preliminary data.</text>
</comment>
<dbReference type="AlphaFoldDB" id="A0A9P6A3J2"/>
<organism evidence="1 2">
    <name type="scientific">Pleurotus eryngii</name>
    <name type="common">Boletus of the steppes</name>
    <dbReference type="NCBI Taxonomy" id="5323"/>
    <lineage>
        <taxon>Eukaryota</taxon>
        <taxon>Fungi</taxon>
        <taxon>Dikarya</taxon>
        <taxon>Basidiomycota</taxon>
        <taxon>Agaricomycotina</taxon>
        <taxon>Agaricomycetes</taxon>
        <taxon>Agaricomycetidae</taxon>
        <taxon>Agaricales</taxon>
        <taxon>Pleurotineae</taxon>
        <taxon>Pleurotaceae</taxon>
        <taxon>Pleurotus</taxon>
    </lineage>
</organism>
<dbReference type="Proteomes" id="UP000807025">
    <property type="component" value="Unassembled WGS sequence"/>
</dbReference>
<accession>A0A9P6A3J2</accession>
<sequence>MSPTGGRASNRSETMLRSLRDQGFQLVPWDGTGIYVVDSANRVIVGGGTPQDQEGWRAVVEAGAAALVHARAACSFTEKQRFHRRGAFPTLAAGFAYGLGQIRPTATAQVPANQVPVQNLLSDPCIRRIAGFQSSLFHAYAPRLWNYYHEATTAILTSQPELQPNFANSVYSSVTFNCGPQTVTVPHIDYLNLAGGLCAITALGDFDPDAGGHLILWDLRIVLRFPPGATILIPSSLIRHSNVPIQSGEQRFSITQYSAGGLFRWADNGLCSDAQRRRGGKPVEERWKSTMDLFERR</sequence>